<dbReference type="Gene3D" id="3.30.750.24">
    <property type="entry name" value="STAS domain"/>
    <property type="match status" value="1"/>
</dbReference>
<dbReference type="InterPro" id="IPR002645">
    <property type="entry name" value="STAS_dom"/>
</dbReference>
<comment type="similarity">
    <text evidence="1 2">Belongs to the anti-sigma-factor antagonist family.</text>
</comment>
<accession>A0A7W7CCH7</accession>
<organism evidence="5 6">
    <name type="scientific">Crossiella cryophila</name>
    <dbReference type="NCBI Taxonomy" id="43355"/>
    <lineage>
        <taxon>Bacteria</taxon>
        <taxon>Bacillati</taxon>
        <taxon>Actinomycetota</taxon>
        <taxon>Actinomycetes</taxon>
        <taxon>Pseudonocardiales</taxon>
        <taxon>Pseudonocardiaceae</taxon>
        <taxon>Crossiella</taxon>
    </lineage>
</organism>
<proteinExistence type="inferred from homology"/>
<name>A0A7W7CCH7_9PSEU</name>
<dbReference type="RefSeq" id="WP_185003342.1">
    <property type="nucleotide sequence ID" value="NZ_BAAAUI010000035.1"/>
</dbReference>
<feature type="region of interest" description="Disordered" evidence="3">
    <location>
        <begin position="1"/>
        <end position="37"/>
    </location>
</feature>
<feature type="domain" description="STAS" evidence="4">
    <location>
        <begin position="51"/>
        <end position="149"/>
    </location>
</feature>
<dbReference type="SUPFAM" id="SSF52091">
    <property type="entry name" value="SpoIIaa-like"/>
    <property type="match status" value="1"/>
</dbReference>
<sequence length="149" mass="15824">MRDRGTGVEQPDVVEPHGSNATGSGAPIAPPYAEGDPEELISLEVRTRDADTAVVAVSGEVDMYTAPLLEDCLRTESVAGSRRLVVDLSQVDFLDSSGLALLVQVHQQAKEQERELRVVCVEGIVKRAITSTGLDSTLALYADVTSASD</sequence>
<dbReference type="InterPro" id="IPR003658">
    <property type="entry name" value="Anti-sigma_ant"/>
</dbReference>
<dbReference type="NCBIfam" id="TIGR00377">
    <property type="entry name" value="ant_ant_sig"/>
    <property type="match status" value="1"/>
</dbReference>
<dbReference type="Pfam" id="PF01740">
    <property type="entry name" value="STAS"/>
    <property type="match status" value="1"/>
</dbReference>
<dbReference type="EMBL" id="JACHMH010000001">
    <property type="protein sequence ID" value="MBB4677386.1"/>
    <property type="molecule type" value="Genomic_DNA"/>
</dbReference>
<evidence type="ECO:0000256" key="2">
    <source>
        <dbReference type="RuleBase" id="RU003749"/>
    </source>
</evidence>
<dbReference type="PANTHER" id="PTHR33495:SF2">
    <property type="entry name" value="ANTI-SIGMA FACTOR ANTAGONIST TM_1081-RELATED"/>
    <property type="match status" value="1"/>
</dbReference>
<dbReference type="AlphaFoldDB" id="A0A7W7CCH7"/>
<evidence type="ECO:0000259" key="4">
    <source>
        <dbReference type="PROSITE" id="PS50801"/>
    </source>
</evidence>
<dbReference type="InterPro" id="IPR036513">
    <property type="entry name" value="STAS_dom_sf"/>
</dbReference>
<dbReference type="PANTHER" id="PTHR33495">
    <property type="entry name" value="ANTI-SIGMA FACTOR ANTAGONIST TM_1081-RELATED-RELATED"/>
    <property type="match status" value="1"/>
</dbReference>
<dbReference type="GO" id="GO:0043856">
    <property type="term" value="F:anti-sigma factor antagonist activity"/>
    <property type="evidence" value="ECO:0007669"/>
    <property type="project" value="InterPro"/>
</dbReference>
<evidence type="ECO:0000313" key="6">
    <source>
        <dbReference type="Proteomes" id="UP000533598"/>
    </source>
</evidence>
<comment type="caution">
    <text evidence="5">The sequence shown here is derived from an EMBL/GenBank/DDBJ whole genome shotgun (WGS) entry which is preliminary data.</text>
</comment>
<evidence type="ECO:0000256" key="1">
    <source>
        <dbReference type="ARBA" id="ARBA00009013"/>
    </source>
</evidence>
<reference evidence="5 6" key="1">
    <citation type="submission" date="2020-08" db="EMBL/GenBank/DDBJ databases">
        <title>Sequencing the genomes of 1000 actinobacteria strains.</title>
        <authorList>
            <person name="Klenk H.-P."/>
        </authorList>
    </citation>
    <scope>NUCLEOTIDE SEQUENCE [LARGE SCALE GENOMIC DNA]</scope>
    <source>
        <strain evidence="5 6">DSM 44230</strain>
    </source>
</reference>
<protein>
    <recommendedName>
        <fullName evidence="2">Anti-sigma factor antagonist</fullName>
    </recommendedName>
</protein>
<gene>
    <name evidence="5" type="ORF">HNR67_003504</name>
</gene>
<dbReference type="CDD" id="cd07043">
    <property type="entry name" value="STAS_anti-anti-sigma_factors"/>
    <property type="match status" value="1"/>
</dbReference>
<dbReference type="Proteomes" id="UP000533598">
    <property type="component" value="Unassembled WGS sequence"/>
</dbReference>
<evidence type="ECO:0000256" key="3">
    <source>
        <dbReference type="SAM" id="MobiDB-lite"/>
    </source>
</evidence>
<evidence type="ECO:0000313" key="5">
    <source>
        <dbReference type="EMBL" id="MBB4677386.1"/>
    </source>
</evidence>
<keyword evidence="6" id="KW-1185">Reference proteome</keyword>
<dbReference type="PROSITE" id="PS50801">
    <property type="entry name" value="STAS"/>
    <property type="match status" value="1"/>
</dbReference>